<dbReference type="eggNOG" id="arCOG04303">
    <property type="taxonomic scope" value="Archaea"/>
</dbReference>
<dbReference type="GO" id="GO:0016301">
    <property type="term" value="F:kinase activity"/>
    <property type="evidence" value="ECO:0007669"/>
    <property type="project" value="UniProtKB-KW"/>
</dbReference>
<dbReference type="HOGENOM" id="CLU_093043_0_0_2"/>
<dbReference type="EMBL" id="KE356561">
    <property type="protein sequence ID" value="ERG94654.1"/>
    <property type="molecule type" value="Genomic_DNA"/>
</dbReference>
<protein>
    <recommendedName>
        <fullName evidence="1">6-hydroxymethyl-7,8-dihydropterin pyrophosphokinase</fullName>
        <shortName evidence="1">HPPK</shortName>
        <ecNumber evidence="1">2.7.6.3</ecNumber>
    </recommendedName>
    <alternativeName>
        <fullName evidence="1">2-amino-4-hydroxy-6-hydroxymethyldihydropteridine pyrophosphokinase</fullName>
    </alternativeName>
    <alternativeName>
        <fullName evidence="1">6-hydroxymethyl-7,8-dihydropterin diphosphokinase</fullName>
        <shortName evidence="1">6-HMPDK</shortName>
    </alternativeName>
    <alternativeName>
        <fullName evidence="1">7,8-dihydro-6-hydroxymethylpterin diphosphokinase</fullName>
    </alternativeName>
    <alternativeName>
        <fullName evidence="1">7,8-dihydro-6-hydroxymethylpterin pyrophosphokinase</fullName>
        <shortName evidence="1">PPPK</shortName>
    </alternativeName>
</protein>
<organism evidence="3 4">
    <name type="scientific">Haloquadratum walsbyi J07HQW2</name>
    <dbReference type="NCBI Taxonomy" id="1238425"/>
    <lineage>
        <taxon>Archaea</taxon>
        <taxon>Methanobacteriati</taxon>
        <taxon>Methanobacteriota</taxon>
        <taxon>Stenosarchaea group</taxon>
        <taxon>Halobacteria</taxon>
        <taxon>Halobacteriales</taxon>
        <taxon>Haloferacaceae</taxon>
        <taxon>Haloquadratum</taxon>
    </lineage>
</organism>
<dbReference type="Pfam" id="PF01973">
    <property type="entry name" value="MptE-like"/>
    <property type="match status" value="1"/>
</dbReference>
<dbReference type="InterPro" id="IPR027510">
    <property type="entry name" value="HMPDK_MptE"/>
</dbReference>
<evidence type="ECO:0000313" key="4">
    <source>
        <dbReference type="Proteomes" id="UP000030710"/>
    </source>
</evidence>
<keyword evidence="1" id="KW-0547">Nucleotide-binding</keyword>
<dbReference type="GO" id="GO:0003848">
    <property type="term" value="F:2-amino-4-hydroxy-6-hydroxymethyldihydropteridine diphosphokinase activity"/>
    <property type="evidence" value="ECO:0007669"/>
    <property type="project" value="UniProtKB-UniRule"/>
</dbReference>
<comment type="cofactor">
    <cofactor evidence="1">
        <name>Mg(2+)</name>
        <dbReference type="ChEBI" id="CHEBI:18420"/>
    </cofactor>
</comment>
<dbReference type="EC" id="2.7.6.3" evidence="1"/>
<sequence>MPTVDIGLSFDTWEPIYESILAAFGYDRTADQQARDILATVSSPYSFDQLRFSGDTVAIVGAAPCLDETVEHVESADRIIAASTAADTIRTAGYDVDLMVTDLDKNPITARTLTHEGTPVAVHAHGDNVDAIRNLVPTFAGDAVIPTTQAAPSNGVSNPGGFTDGDRAAFLADALHAESLQFVGWDFDDTTVTEQKSAKLVWAERLLELLERRRGEKFAILDNRRGAIETIPIPTR</sequence>
<evidence type="ECO:0000256" key="1">
    <source>
        <dbReference type="HAMAP-Rule" id="MF_02131"/>
    </source>
</evidence>
<dbReference type="RefSeq" id="WP_021054145.1">
    <property type="nucleotide sequence ID" value="NZ_KE356561.1"/>
</dbReference>
<accession>U1MW51</accession>
<dbReference type="AlphaFoldDB" id="U1MW51"/>
<keyword evidence="1" id="KW-0289">Folate biosynthesis</keyword>
<dbReference type="PANTHER" id="PTHR39648">
    <property type="entry name" value="6-HYDROXYMETHYL-7,8-DIHYDROPTERIN PYROPHOSPHOKINASE"/>
    <property type="match status" value="1"/>
</dbReference>
<keyword evidence="1" id="KW-0067">ATP-binding</keyword>
<proteinExistence type="inferred from homology"/>
<dbReference type="STRING" id="1238425.J07HQW2_01091"/>
<comment type="catalytic activity">
    <reaction evidence="1">
        <text>6-hydroxymethyl-7,8-dihydropterin + ATP = (7,8-dihydropterin-6-yl)methyl diphosphate + AMP + H(+)</text>
        <dbReference type="Rhea" id="RHEA:11412"/>
        <dbReference type="ChEBI" id="CHEBI:15378"/>
        <dbReference type="ChEBI" id="CHEBI:30616"/>
        <dbReference type="ChEBI" id="CHEBI:44841"/>
        <dbReference type="ChEBI" id="CHEBI:72950"/>
        <dbReference type="ChEBI" id="CHEBI:456215"/>
        <dbReference type="EC" id="2.7.6.3"/>
    </reaction>
</comment>
<dbReference type="Proteomes" id="UP000030710">
    <property type="component" value="Unassembled WGS sequence"/>
</dbReference>
<dbReference type="PANTHER" id="PTHR39648:SF1">
    <property type="entry name" value="6-HYDROXYMETHYL-7,8-DIHYDROPTERIN PYROPHOSPHOKINASE"/>
    <property type="match status" value="1"/>
</dbReference>
<dbReference type="UniPathway" id="UPA00077">
    <property type="reaction ID" value="UER00155"/>
</dbReference>
<dbReference type="GO" id="GO:0000287">
    <property type="term" value="F:magnesium ion binding"/>
    <property type="evidence" value="ECO:0007669"/>
    <property type="project" value="UniProtKB-UniRule"/>
</dbReference>
<dbReference type="GO" id="GO:0046656">
    <property type="term" value="P:folic acid biosynthetic process"/>
    <property type="evidence" value="ECO:0007669"/>
    <property type="project" value="UniProtKB-KW"/>
</dbReference>
<comment type="pathway">
    <text evidence="1">Cofactor biosynthesis; tetrahydrofolate biosynthesis; 2-amino-4-hydroxy-6-hydroxymethyl-7,8-dihydropteridine diphosphate from 7,8-dihydroneopterin triphosphate: step 4/4.</text>
</comment>
<gene>
    <name evidence="1" type="primary">mptE</name>
    <name evidence="3" type="ORF">J07HQW2_01091</name>
</gene>
<reference evidence="3 4" key="1">
    <citation type="journal article" date="2013" name="PLoS ONE">
        <title>Assembly-driven community genomics of a hypersaline microbial ecosystem.</title>
        <authorList>
            <person name="Podell S."/>
            <person name="Ugalde J.A."/>
            <person name="Narasingarao P."/>
            <person name="Banfield J.F."/>
            <person name="Heidelberg K.B."/>
            <person name="Allen E.E."/>
        </authorList>
    </citation>
    <scope>NUCLEOTIDE SEQUENCE [LARGE SCALE GENOMIC DNA]</scope>
    <source>
        <strain evidence="4">J07HQW2</strain>
    </source>
</reference>
<evidence type="ECO:0000313" key="3">
    <source>
        <dbReference type="EMBL" id="ERG94654.1"/>
    </source>
</evidence>
<feature type="domain" description="6-hydroxymethylpterin diphosphokinase MptE-like" evidence="2">
    <location>
        <begin position="51"/>
        <end position="190"/>
    </location>
</feature>
<dbReference type="GO" id="GO:0005524">
    <property type="term" value="F:ATP binding"/>
    <property type="evidence" value="ECO:0007669"/>
    <property type="project" value="UniProtKB-UniRule"/>
</dbReference>
<keyword evidence="1" id="KW-0418">Kinase</keyword>
<name>U1MW51_9EURY</name>
<dbReference type="HAMAP" id="MF_02131">
    <property type="entry name" value="HMPDK_arch"/>
    <property type="match status" value="1"/>
</dbReference>
<keyword evidence="1" id="KW-0808">Transferase</keyword>
<dbReference type="InterPro" id="IPR002826">
    <property type="entry name" value="MptE-like"/>
</dbReference>
<comment type="similarity">
    <text evidence="1">Belongs to the archaeal 6-HMPDK family.</text>
</comment>
<comment type="function">
    <text evidence="1">Catalyzes the transfer of diphosphate from ATP to 6-hydroxymethyl-7,8-dihydropterin (6-HMD), leading to 6-hydroxymethyl-7,8-dihydropterin diphosphate (6-HMDP).</text>
</comment>
<evidence type="ECO:0000259" key="2">
    <source>
        <dbReference type="Pfam" id="PF01973"/>
    </source>
</evidence>
<dbReference type="GO" id="GO:0046654">
    <property type="term" value="P:tetrahydrofolate biosynthetic process"/>
    <property type="evidence" value="ECO:0007669"/>
    <property type="project" value="UniProtKB-UniRule"/>
</dbReference>
<keyword evidence="1" id="KW-0460">Magnesium</keyword>